<dbReference type="GO" id="GO:0046872">
    <property type="term" value="F:metal ion binding"/>
    <property type="evidence" value="ECO:0007669"/>
    <property type="project" value="UniProtKB-KW"/>
</dbReference>
<dbReference type="OrthoDB" id="236884at2"/>
<keyword evidence="5 8" id="KW-0378">Hydrolase</keyword>
<evidence type="ECO:0000313" key="8">
    <source>
        <dbReference type="EMBL" id="AQQ72434.1"/>
    </source>
</evidence>
<dbReference type="GO" id="GO:0047753">
    <property type="term" value="F:choline-sulfatase activity"/>
    <property type="evidence" value="ECO:0007669"/>
    <property type="project" value="UniProtKB-EC"/>
</dbReference>
<dbReference type="CDD" id="cd16030">
    <property type="entry name" value="iduronate-2-sulfatase"/>
    <property type="match status" value="1"/>
</dbReference>
<organism evidence="8 9">
    <name type="scientific">Limihaloglobus sulfuriphilus</name>
    <dbReference type="NCBI Taxonomy" id="1851148"/>
    <lineage>
        <taxon>Bacteria</taxon>
        <taxon>Pseudomonadati</taxon>
        <taxon>Planctomycetota</taxon>
        <taxon>Phycisphaerae</taxon>
        <taxon>Sedimentisphaerales</taxon>
        <taxon>Sedimentisphaeraceae</taxon>
        <taxon>Limihaloglobus</taxon>
    </lineage>
</organism>
<keyword evidence="6" id="KW-0106">Calcium</keyword>
<proteinExistence type="inferred from homology"/>
<dbReference type="PANTHER" id="PTHR45953">
    <property type="entry name" value="IDURONATE 2-SULFATASE"/>
    <property type="match status" value="1"/>
</dbReference>
<evidence type="ECO:0000256" key="6">
    <source>
        <dbReference type="ARBA" id="ARBA00022837"/>
    </source>
</evidence>
<comment type="similarity">
    <text evidence="2">Belongs to the sulfatase family.</text>
</comment>
<dbReference type="Pfam" id="PF00884">
    <property type="entry name" value="Sulfatase"/>
    <property type="match status" value="1"/>
</dbReference>
<keyword evidence="3" id="KW-0479">Metal-binding</keyword>
<evidence type="ECO:0000256" key="2">
    <source>
        <dbReference type="ARBA" id="ARBA00008779"/>
    </source>
</evidence>
<gene>
    <name evidence="8" type="primary">betC_11</name>
    <name evidence="8" type="ORF">SMSP2_02818</name>
</gene>
<evidence type="ECO:0000259" key="7">
    <source>
        <dbReference type="Pfam" id="PF00884"/>
    </source>
</evidence>
<dbReference type="InterPro" id="IPR000917">
    <property type="entry name" value="Sulfatase_N"/>
</dbReference>
<dbReference type="AlphaFoldDB" id="A0A1Q2MIE2"/>
<evidence type="ECO:0000256" key="4">
    <source>
        <dbReference type="ARBA" id="ARBA00022729"/>
    </source>
</evidence>
<sequence length="460" mass="51809" precursor="true">MLSRRKFLLSAGLTAACGLVLTGCKTGFKRKSYAGKNQQKPNVLFIILDDLNDWVGCLGGHPNAKTPNLDRFAAESMLFTSAYCTSPLCGPSRAAFLSGMRASTTGVYNNTDHYHEIIPDALNMPLFFKNNGYFSCGAGKIFHGMYPEYWHEFIPKSDRMYHAGEPKMNGTDIPGIFDWGALDVDDSEMDDYKMAQFAVDKLKAEHDKPFFLACGIYRPHAPWYAPKKYFDMHHIDKISMPIVKKDDLDDVPPAGVRVANLGYTKHVDAAGAAKKREAVQAYLASVTFADAQVGRVLKALDESPYKDNTIVVILGDHGLHLGEKNKWHKDSLWEESCRAPLMIRVPGMTEAGSVCERTVSFLDLYPTLLSLCGLDMPSHLEGRDITTILKDPDSEWNYPAVTQRRANQVTIRDSRWRYILYENGDEELYDHSKDPNEWHNLAADKKYDSVKEKLSLYIPK</sequence>
<accession>A0A1Q2MIE2</accession>
<dbReference type="Proteomes" id="UP000188181">
    <property type="component" value="Chromosome"/>
</dbReference>
<evidence type="ECO:0000313" key="9">
    <source>
        <dbReference type="Proteomes" id="UP000188181"/>
    </source>
</evidence>
<dbReference type="GO" id="GO:0005737">
    <property type="term" value="C:cytoplasm"/>
    <property type="evidence" value="ECO:0007669"/>
    <property type="project" value="TreeGrafter"/>
</dbReference>
<reference evidence="9" key="1">
    <citation type="submission" date="2017-02" db="EMBL/GenBank/DDBJ databases">
        <title>Comparative genomics and description of representatives of a novel lineage of planctomycetes thriving in anoxic sediments.</title>
        <authorList>
            <person name="Spring S."/>
            <person name="Bunk B."/>
            <person name="Sproer C."/>
        </authorList>
    </citation>
    <scope>NUCLEOTIDE SEQUENCE [LARGE SCALE GENOMIC DNA]</scope>
    <source>
        <strain evidence="9">SM-Chi-D1</strain>
    </source>
</reference>
<dbReference type="InterPro" id="IPR035874">
    <property type="entry name" value="IDS"/>
</dbReference>
<feature type="domain" description="Sulfatase N-terminal" evidence="7">
    <location>
        <begin position="41"/>
        <end position="373"/>
    </location>
</feature>
<evidence type="ECO:0000256" key="5">
    <source>
        <dbReference type="ARBA" id="ARBA00022801"/>
    </source>
</evidence>
<evidence type="ECO:0000256" key="1">
    <source>
        <dbReference type="ARBA" id="ARBA00001913"/>
    </source>
</evidence>
<dbReference type="SUPFAM" id="SSF53649">
    <property type="entry name" value="Alkaline phosphatase-like"/>
    <property type="match status" value="1"/>
</dbReference>
<evidence type="ECO:0000256" key="3">
    <source>
        <dbReference type="ARBA" id="ARBA00022723"/>
    </source>
</evidence>
<dbReference type="InterPro" id="IPR017850">
    <property type="entry name" value="Alkaline_phosphatase_core_sf"/>
</dbReference>
<dbReference type="EC" id="3.1.6.6" evidence="8"/>
<dbReference type="PANTHER" id="PTHR45953:SF1">
    <property type="entry name" value="IDURONATE 2-SULFATASE"/>
    <property type="match status" value="1"/>
</dbReference>
<protein>
    <submittedName>
        <fullName evidence="8">Choline-sulfatase</fullName>
        <ecNumber evidence="8">3.1.6.6</ecNumber>
    </submittedName>
</protein>
<dbReference type="GO" id="GO:0004423">
    <property type="term" value="F:iduronate-2-sulfatase activity"/>
    <property type="evidence" value="ECO:0007669"/>
    <property type="project" value="InterPro"/>
</dbReference>
<name>A0A1Q2MIE2_9BACT</name>
<keyword evidence="4" id="KW-0732">Signal</keyword>
<keyword evidence="9" id="KW-1185">Reference proteome</keyword>
<dbReference type="EMBL" id="CP019646">
    <property type="protein sequence ID" value="AQQ72434.1"/>
    <property type="molecule type" value="Genomic_DNA"/>
</dbReference>
<dbReference type="PROSITE" id="PS51257">
    <property type="entry name" value="PROKAR_LIPOPROTEIN"/>
    <property type="match status" value="1"/>
</dbReference>
<dbReference type="KEGG" id="pbas:SMSP2_02818"/>
<dbReference type="Gene3D" id="3.40.720.10">
    <property type="entry name" value="Alkaline Phosphatase, subunit A"/>
    <property type="match status" value="1"/>
</dbReference>
<comment type="cofactor">
    <cofactor evidence="1">
        <name>Ca(2+)</name>
        <dbReference type="ChEBI" id="CHEBI:29108"/>
    </cofactor>
</comment>
<dbReference type="RefSeq" id="WP_146684624.1">
    <property type="nucleotide sequence ID" value="NZ_CP019646.1"/>
</dbReference>
<dbReference type="STRING" id="1851148.SMSP2_02818"/>